<feature type="transmembrane region" description="Helical" evidence="1">
    <location>
        <begin position="304"/>
        <end position="320"/>
    </location>
</feature>
<gene>
    <name evidence="2" type="ORF">IAD51_06910</name>
</gene>
<evidence type="ECO:0000256" key="1">
    <source>
        <dbReference type="SAM" id="Phobius"/>
    </source>
</evidence>
<dbReference type="Proteomes" id="UP000824088">
    <property type="component" value="Unassembled WGS sequence"/>
</dbReference>
<proteinExistence type="predicted"/>
<dbReference type="EMBL" id="DVMN01000126">
    <property type="protein sequence ID" value="HIU21936.1"/>
    <property type="molecule type" value="Genomic_DNA"/>
</dbReference>
<comment type="caution">
    <text evidence="2">The sequence shown here is derived from an EMBL/GenBank/DDBJ whole genome shotgun (WGS) entry which is preliminary data.</text>
</comment>
<dbReference type="Pfam" id="PF09546">
    <property type="entry name" value="Spore_III_AE"/>
    <property type="match status" value="1"/>
</dbReference>
<feature type="transmembrane region" description="Helical" evidence="1">
    <location>
        <begin position="272"/>
        <end position="292"/>
    </location>
</feature>
<dbReference type="AlphaFoldDB" id="A0A9D1L2U3"/>
<keyword evidence="1" id="KW-0472">Membrane</keyword>
<feature type="transmembrane region" description="Helical" evidence="1">
    <location>
        <begin position="340"/>
        <end position="362"/>
    </location>
</feature>
<organism evidence="2 3">
    <name type="scientific">Candidatus Limadaptatus stercorigallinarum</name>
    <dbReference type="NCBI Taxonomy" id="2840845"/>
    <lineage>
        <taxon>Bacteria</taxon>
        <taxon>Bacillati</taxon>
        <taxon>Bacillota</taxon>
        <taxon>Clostridia</taxon>
        <taxon>Eubacteriales</taxon>
        <taxon>Candidatus Limadaptatus</taxon>
    </lineage>
</organism>
<keyword evidence="1" id="KW-1133">Transmembrane helix</keyword>
<evidence type="ECO:0000313" key="3">
    <source>
        <dbReference type="Proteomes" id="UP000824088"/>
    </source>
</evidence>
<feature type="transmembrane region" description="Helical" evidence="1">
    <location>
        <begin position="118"/>
        <end position="143"/>
    </location>
</feature>
<evidence type="ECO:0000313" key="2">
    <source>
        <dbReference type="EMBL" id="HIU21936.1"/>
    </source>
</evidence>
<feature type="transmembrane region" description="Helical" evidence="1">
    <location>
        <begin position="163"/>
        <end position="187"/>
    </location>
</feature>
<accession>A0A9D1L2U3</accession>
<feature type="transmembrane region" description="Helical" evidence="1">
    <location>
        <begin position="383"/>
        <end position="412"/>
    </location>
</feature>
<name>A0A9D1L2U3_9FIRM</name>
<sequence>MNTRLAPSMAEVAAKRLKRSRIFVICVFICAFLLFILLFCAHQSIAYAASDAQENIAEDLADSVDGAIDRLDSDLFQDFVDSLGGDQAAAVGIGDLREALKSITEGEPSDFFGSFMSALASALGGYFLGFMPGLVAVVIVCLLKSMLAGLSSGFKRASTGEVVHIVCYSAVIVILSAGAVSVIVTVTDTVNALAAFSDAVFPVLLTLLAAVGGSTGVALYQPFMAVLSGTIIKLVQTVIVPAFIATIVFSVVGNVSENVKLDKLAKLFKSGAGWLVGIVFGLFATFLTAQGITGGVLDRLSFNAAKFAVSSYVPILGGYVSDGFDLLTASLVLVKNAVGLTGVVVLLAVVLFPLLQIAVYILSLRLTAALTEPMGDARTSSVLASLADSASLLVTALVGVGFMFFVVLMLVIGSFNPGV</sequence>
<feature type="transmembrane region" description="Helical" evidence="1">
    <location>
        <begin position="199"/>
        <end position="219"/>
    </location>
</feature>
<reference evidence="2" key="1">
    <citation type="submission" date="2020-10" db="EMBL/GenBank/DDBJ databases">
        <authorList>
            <person name="Gilroy R."/>
        </authorList>
    </citation>
    <scope>NUCLEOTIDE SEQUENCE</scope>
    <source>
        <strain evidence="2">1063</strain>
    </source>
</reference>
<keyword evidence="1" id="KW-0812">Transmembrane</keyword>
<protein>
    <submittedName>
        <fullName evidence="2">Stage III sporulation protein AE</fullName>
    </submittedName>
</protein>
<reference evidence="2" key="2">
    <citation type="journal article" date="2021" name="PeerJ">
        <title>Extensive microbial diversity within the chicken gut microbiome revealed by metagenomics and culture.</title>
        <authorList>
            <person name="Gilroy R."/>
            <person name="Ravi A."/>
            <person name="Getino M."/>
            <person name="Pursley I."/>
            <person name="Horton D.L."/>
            <person name="Alikhan N.F."/>
            <person name="Baker D."/>
            <person name="Gharbi K."/>
            <person name="Hall N."/>
            <person name="Watson M."/>
            <person name="Adriaenssens E.M."/>
            <person name="Foster-Nyarko E."/>
            <person name="Jarju S."/>
            <person name="Secka A."/>
            <person name="Antonio M."/>
            <person name="Oren A."/>
            <person name="Chaudhuri R.R."/>
            <person name="La Ragione R."/>
            <person name="Hildebrand F."/>
            <person name="Pallen M.J."/>
        </authorList>
    </citation>
    <scope>NUCLEOTIDE SEQUENCE</scope>
    <source>
        <strain evidence="2">1063</strain>
    </source>
</reference>
<dbReference type="InterPro" id="IPR014194">
    <property type="entry name" value="Spore_III_AE"/>
</dbReference>
<feature type="transmembrane region" description="Helical" evidence="1">
    <location>
        <begin position="231"/>
        <end position="252"/>
    </location>
</feature>